<dbReference type="SUPFAM" id="SSF46689">
    <property type="entry name" value="Homeodomain-like"/>
    <property type="match status" value="1"/>
</dbReference>
<sequence>MVTYMDLDTSRKLLALPRRESNSRKRIRLLAVSLFLEGENRTNIAKRLNTARNNVNKWVSNYLSKGLKGLDSRPIQGRPAKLTPSQLELLSAHIIQSVAALNSSRPR</sequence>
<proteinExistence type="predicted"/>
<reference evidence="1 2" key="1">
    <citation type="submission" date="2022-07" db="EMBL/GenBank/DDBJ databases">
        <authorList>
            <person name="Criscuolo A."/>
        </authorList>
    </citation>
    <scope>NUCLEOTIDE SEQUENCE [LARGE SCALE GENOMIC DNA]</scope>
    <source>
        <strain evidence="2">CIP 111951</strain>
    </source>
</reference>
<accession>A0ABN8UQ27</accession>
<organism evidence="1 2">
    <name type="scientific">Pseudoalteromonas holothuriae</name>
    <dbReference type="NCBI Taxonomy" id="2963714"/>
    <lineage>
        <taxon>Bacteria</taxon>
        <taxon>Pseudomonadati</taxon>
        <taxon>Pseudomonadota</taxon>
        <taxon>Gammaproteobacteria</taxon>
        <taxon>Alteromonadales</taxon>
        <taxon>Pseudoalteromonadaceae</taxon>
        <taxon>Pseudoalteromonas</taxon>
    </lineage>
</organism>
<dbReference type="EMBL" id="CAMAPD010000008">
    <property type="protein sequence ID" value="CAH9059386.1"/>
    <property type="molecule type" value="Genomic_DNA"/>
</dbReference>
<gene>
    <name evidence="1" type="ORF">PSECIP111951_02063</name>
</gene>
<dbReference type="InterPro" id="IPR009057">
    <property type="entry name" value="Homeodomain-like_sf"/>
</dbReference>
<evidence type="ECO:0000313" key="1">
    <source>
        <dbReference type="EMBL" id="CAH9059386.1"/>
    </source>
</evidence>
<comment type="caution">
    <text evidence="1">The sequence shown here is derived from an EMBL/GenBank/DDBJ whole genome shotgun (WGS) entry which is preliminary data.</text>
</comment>
<dbReference type="Pfam" id="PF13551">
    <property type="entry name" value="HTH_29"/>
    <property type="match status" value="1"/>
</dbReference>
<dbReference type="Proteomes" id="UP001152485">
    <property type="component" value="Unassembled WGS sequence"/>
</dbReference>
<name>A0ABN8UQ27_9GAMM</name>
<protein>
    <recommendedName>
        <fullName evidence="3">Transposase</fullName>
    </recommendedName>
</protein>
<evidence type="ECO:0000313" key="2">
    <source>
        <dbReference type="Proteomes" id="UP001152485"/>
    </source>
</evidence>
<evidence type="ECO:0008006" key="3">
    <source>
        <dbReference type="Google" id="ProtNLM"/>
    </source>
</evidence>